<organism evidence="1 2">
    <name type="scientific">Caballeronia sordidicola</name>
    <name type="common">Burkholderia sordidicola</name>
    <dbReference type="NCBI Taxonomy" id="196367"/>
    <lineage>
        <taxon>Bacteria</taxon>
        <taxon>Pseudomonadati</taxon>
        <taxon>Pseudomonadota</taxon>
        <taxon>Betaproteobacteria</taxon>
        <taxon>Burkholderiales</taxon>
        <taxon>Burkholderiaceae</taxon>
        <taxon>Caballeronia</taxon>
    </lineage>
</organism>
<evidence type="ECO:0000313" key="2">
    <source>
        <dbReference type="Proteomes" id="UP000194546"/>
    </source>
</evidence>
<gene>
    <name evidence="1" type="ORF">PAMC26510_09970</name>
</gene>
<proteinExistence type="predicted"/>
<reference evidence="1 2" key="1">
    <citation type="submission" date="2017-03" db="EMBL/GenBank/DDBJ databases">
        <title>Genome analysis of strain PAMC 26510.</title>
        <authorList>
            <person name="Oh H.-M."/>
            <person name="Yang J.-A."/>
        </authorList>
    </citation>
    <scope>NUCLEOTIDE SEQUENCE [LARGE SCALE GENOMIC DNA]</scope>
    <source>
        <strain evidence="1 2">PAMC 26510</strain>
    </source>
</reference>
<protein>
    <submittedName>
        <fullName evidence="1">Uncharacterized protein</fullName>
    </submittedName>
</protein>
<dbReference type="Proteomes" id="UP000194546">
    <property type="component" value="Unassembled WGS sequence"/>
</dbReference>
<sequence>MRQHLVNVIFEFVWFLTQWLDDICGVAYWLPTRFDSCSMLINGTSWPNAQNPR</sequence>
<comment type="caution">
    <text evidence="1">The sequence shown here is derived from an EMBL/GenBank/DDBJ whole genome shotgun (WGS) entry which is preliminary data.</text>
</comment>
<dbReference type="AlphaFoldDB" id="A0A242MZ55"/>
<name>A0A242MZ55_CABSO</name>
<dbReference type="EMBL" id="NBTY01000055">
    <property type="protein sequence ID" value="OTP76719.1"/>
    <property type="molecule type" value="Genomic_DNA"/>
</dbReference>
<evidence type="ECO:0000313" key="1">
    <source>
        <dbReference type="EMBL" id="OTP76719.1"/>
    </source>
</evidence>
<accession>A0A242MZ55</accession>